<evidence type="ECO:0000313" key="1">
    <source>
        <dbReference type="EMBL" id="MPC93334.1"/>
    </source>
</evidence>
<sequence length="21" mass="2217">MVPLYHGGVHDAISWLGGHGL</sequence>
<accession>A0A5B7JLY3</accession>
<evidence type="ECO:0000313" key="2">
    <source>
        <dbReference type="Proteomes" id="UP000324222"/>
    </source>
</evidence>
<name>A0A5B7JLY3_PORTR</name>
<keyword evidence="2" id="KW-1185">Reference proteome</keyword>
<dbReference type="AlphaFoldDB" id="A0A5B7JLY3"/>
<reference evidence="1 2" key="1">
    <citation type="submission" date="2019-05" db="EMBL/GenBank/DDBJ databases">
        <title>Another draft genome of Portunus trituberculatus and its Hox gene families provides insights of decapod evolution.</title>
        <authorList>
            <person name="Jeong J.-H."/>
            <person name="Song I."/>
            <person name="Kim S."/>
            <person name="Choi T."/>
            <person name="Kim D."/>
            <person name="Ryu S."/>
            <person name="Kim W."/>
        </authorList>
    </citation>
    <scope>NUCLEOTIDE SEQUENCE [LARGE SCALE GENOMIC DNA]</scope>
    <source>
        <tissue evidence="1">Muscle</tissue>
    </source>
</reference>
<protein>
    <submittedName>
        <fullName evidence="1">Uncharacterized protein</fullName>
    </submittedName>
</protein>
<proteinExistence type="predicted"/>
<comment type="caution">
    <text evidence="1">The sequence shown here is derived from an EMBL/GenBank/DDBJ whole genome shotgun (WGS) entry which is preliminary data.</text>
</comment>
<organism evidence="1 2">
    <name type="scientific">Portunus trituberculatus</name>
    <name type="common">Swimming crab</name>
    <name type="synonym">Neptunus trituberculatus</name>
    <dbReference type="NCBI Taxonomy" id="210409"/>
    <lineage>
        <taxon>Eukaryota</taxon>
        <taxon>Metazoa</taxon>
        <taxon>Ecdysozoa</taxon>
        <taxon>Arthropoda</taxon>
        <taxon>Crustacea</taxon>
        <taxon>Multicrustacea</taxon>
        <taxon>Malacostraca</taxon>
        <taxon>Eumalacostraca</taxon>
        <taxon>Eucarida</taxon>
        <taxon>Decapoda</taxon>
        <taxon>Pleocyemata</taxon>
        <taxon>Brachyura</taxon>
        <taxon>Eubrachyura</taxon>
        <taxon>Portunoidea</taxon>
        <taxon>Portunidae</taxon>
        <taxon>Portuninae</taxon>
        <taxon>Portunus</taxon>
    </lineage>
</organism>
<gene>
    <name evidence="1" type="ORF">E2C01_088458</name>
</gene>
<dbReference type="Proteomes" id="UP000324222">
    <property type="component" value="Unassembled WGS sequence"/>
</dbReference>
<dbReference type="EMBL" id="VSRR010094534">
    <property type="protein sequence ID" value="MPC93334.1"/>
    <property type="molecule type" value="Genomic_DNA"/>
</dbReference>